<reference evidence="1 2" key="1">
    <citation type="submission" date="2024-11" db="EMBL/GenBank/DDBJ databases">
        <title>Chromosome-level genome assembly of the freshwater bivalve Anodonta woodiana.</title>
        <authorList>
            <person name="Chen X."/>
        </authorList>
    </citation>
    <scope>NUCLEOTIDE SEQUENCE [LARGE SCALE GENOMIC DNA]</scope>
    <source>
        <strain evidence="1">MN2024</strain>
        <tissue evidence="1">Gills</tissue>
    </source>
</reference>
<proteinExistence type="predicted"/>
<comment type="caution">
    <text evidence="1">The sequence shown here is derived from an EMBL/GenBank/DDBJ whole genome shotgun (WGS) entry which is preliminary data.</text>
</comment>
<feature type="non-terminal residue" evidence="1">
    <location>
        <position position="1"/>
    </location>
</feature>
<dbReference type="AlphaFoldDB" id="A0ABD3XRN5"/>
<name>A0ABD3XRN5_SINWO</name>
<protein>
    <submittedName>
        <fullName evidence="1">Uncharacterized protein</fullName>
    </submittedName>
</protein>
<evidence type="ECO:0000313" key="1">
    <source>
        <dbReference type="EMBL" id="KAL3887722.1"/>
    </source>
</evidence>
<dbReference type="EMBL" id="JBJQND010000001">
    <property type="protein sequence ID" value="KAL3887722.1"/>
    <property type="molecule type" value="Genomic_DNA"/>
</dbReference>
<accession>A0ABD3XRN5</accession>
<gene>
    <name evidence="1" type="ORF">ACJMK2_000115</name>
</gene>
<keyword evidence="2" id="KW-1185">Reference proteome</keyword>
<organism evidence="1 2">
    <name type="scientific">Sinanodonta woodiana</name>
    <name type="common">Chinese pond mussel</name>
    <name type="synonym">Anodonta woodiana</name>
    <dbReference type="NCBI Taxonomy" id="1069815"/>
    <lineage>
        <taxon>Eukaryota</taxon>
        <taxon>Metazoa</taxon>
        <taxon>Spiralia</taxon>
        <taxon>Lophotrochozoa</taxon>
        <taxon>Mollusca</taxon>
        <taxon>Bivalvia</taxon>
        <taxon>Autobranchia</taxon>
        <taxon>Heteroconchia</taxon>
        <taxon>Palaeoheterodonta</taxon>
        <taxon>Unionida</taxon>
        <taxon>Unionoidea</taxon>
        <taxon>Unionidae</taxon>
        <taxon>Unioninae</taxon>
        <taxon>Sinanodonta</taxon>
    </lineage>
</organism>
<sequence>SGTGPSNSESSRGMCYTYETTYSQSGTGPSNSESSRYVVTFMTQLIFRVGQALVTVK</sequence>
<evidence type="ECO:0000313" key="2">
    <source>
        <dbReference type="Proteomes" id="UP001634394"/>
    </source>
</evidence>
<dbReference type="Proteomes" id="UP001634394">
    <property type="component" value="Unassembled WGS sequence"/>
</dbReference>